<gene>
    <name evidence="1" type="ORF">GMARGA_LOCUS36446</name>
</gene>
<dbReference type="InterPro" id="IPR043504">
    <property type="entry name" value="Peptidase_S1_PA_chymotrypsin"/>
</dbReference>
<evidence type="ECO:0000313" key="2">
    <source>
        <dbReference type="Proteomes" id="UP000789901"/>
    </source>
</evidence>
<feature type="non-terminal residue" evidence="1">
    <location>
        <position position="1"/>
    </location>
</feature>
<dbReference type="SUPFAM" id="SSF50494">
    <property type="entry name" value="Trypsin-like serine proteases"/>
    <property type="match status" value="1"/>
</dbReference>
<accession>A0ABN7WY17</accession>
<sequence>LPQINPHKDFLSFDKAENSMSLSQLEYNFDQIAFEASSINPERTFIYTDLELNNNVLYFFNSGINNSEFIKATEPYNPKIIYENSSPASQNITQLRRDFNSRNLKIKLLRHCYNRGITNNVFFYAPWRSDSSSGLLIGPMVYHMTNPHDFGIIDFVGKDVVPTFSVRNDVAAAYIELTITDSAPVSSVGAHVCKSGRTTYFTCGYVLGLNGRSYGNVDGIKKDLIISDMTSRRGDSGGTVLSFVSPQNLNSVVVQGIIYGGGILLHAAQSIDIIFKEIRENTIYDLTLYTG</sequence>
<protein>
    <submittedName>
        <fullName evidence="1">11077_t:CDS:1</fullName>
    </submittedName>
</protein>
<dbReference type="CDD" id="cd21112">
    <property type="entry name" value="alphaLP-like"/>
    <property type="match status" value="1"/>
</dbReference>
<dbReference type="Proteomes" id="UP000789901">
    <property type="component" value="Unassembled WGS sequence"/>
</dbReference>
<organism evidence="1 2">
    <name type="scientific">Gigaspora margarita</name>
    <dbReference type="NCBI Taxonomy" id="4874"/>
    <lineage>
        <taxon>Eukaryota</taxon>
        <taxon>Fungi</taxon>
        <taxon>Fungi incertae sedis</taxon>
        <taxon>Mucoromycota</taxon>
        <taxon>Glomeromycotina</taxon>
        <taxon>Glomeromycetes</taxon>
        <taxon>Diversisporales</taxon>
        <taxon>Gigasporaceae</taxon>
        <taxon>Gigaspora</taxon>
    </lineage>
</organism>
<feature type="non-terminal residue" evidence="1">
    <location>
        <position position="291"/>
    </location>
</feature>
<name>A0ABN7WY17_GIGMA</name>
<dbReference type="EMBL" id="CAJVQB010071823">
    <property type="protein sequence ID" value="CAG8843263.1"/>
    <property type="molecule type" value="Genomic_DNA"/>
</dbReference>
<reference evidence="1 2" key="1">
    <citation type="submission" date="2021-06" db="EMBL/GenBank/DDBJ databases">
        <authorList>
            <person name="Kallberg Y."/>
            <person name="Tangrot J."/>
            <person name="Rosling A."/>
        </authorList>
    </citation>
    <scope>NUCLEOTIDE SEQUENCE [LARGE SCALE GENOMIC DNA]</scope>
    <source>
        <strain evidence="1 2">120-4 pot B 10/14</strain>
    </source>
</reference>
<comment type="caution">
    <text evidence="1">The sequence shown here is derived from an EMBL/GenBank/DDBJ whole genome shotgun (WGS) entry which is preliminary data.</text>
</comment>
<dbReference type="InterPro" id="IPR009003">
    <property type="entry name" value="Peptidase_S1_PA"/>
</dbReference>
<evidence type="ECO:0000313" key="1">
    <source>
        <dbReference type="EMBL" id="CAG8843263.1"/>
    </source>
</evidence>
<proteinExistence type="predicted"/>
<dbReference type="Gene3D" id="2.40.10.10">
    <property type="entry name" value="Trypsin-like serine proteases"/>
    <property type="match status" value="1"/>
</dbReference>
<keyword evidence="2" id="KW-1185">Reference proteome</keyword>